<dbReference type="EMBL" id="MU117971">
    <property type="protein sequence ID" value="KAF9652072.1"/>
    <property type="molecule type" value="Genomic_DNA"/>
</dbReference>
<dbReference type="Proteomes" id="UP000886501">
    <property type="component" value="Unassembled WGS sequence"/>
</dbReference>
<protein>
    <submittedName>
        <fullName evidence="1">Uncharacterized protein</fullName>
    </submittedName>
</protein>
<gene>
    <name evidence="1" type="ORF">BDM02DRAFT_363643</name>
</gene>
<organism evidence="1 2">
    <name type="scientific">Thelephora ganbajun</name>
    <name type="common">Ganba fungus</name>
    <dbReference type="NCBI Taxonomy" id="370292"/>
    <lineage>
        <taxon>Eukaryota</taxon>
        <taxon>Fungi</taxon>
        <taxon>Dikarya</taxon>
        <taxon>Basidiomycota</taxon>
        <taxon>Agaricomycotina</taxon>
        <taxon>Agaricomycetes</taxon>
        <taxon>Thelephorales</taxon>
        <taxon>Thelephoraceae</taxon>
        <taxon>Thelephora</taxon>
    </lineage>
</organism>
<proteinExistence type="predicted"/>
<evidence type="ECO:0000313" key="1">
    <source>
        <dbReference type="EMBL" id="KAF9652072.1"/>
    </source>
</evidence>
<comment type="caution">
    <text evidence="1">The sequence shown here is derived from an EMBL/GenBank/DDBJ whole genome shotgun (WGS) entry which is preliminary data.</text>
</comment>
<name>A0ACB6ZRB1_THEGA</name>
<accession>A0ACB6ZRB1</accession>
<keyword evidence="2" id="KW-1185">Reference proteome</keyword>
<evidence type="ECO:0000313" key="2">
    <source>
        <dbReference type="Proteomes" id="UP000886501"/>
    </source>
</evidence>
<reference evidence="1" key="2">
    <citation type="journal article" date="2020" name="Nat. Commun.">
        <title>Large-scale genome sequencing of mycorrhizal fungi provides insights into the early evolution of symbiotic traits.</title>
        <authorList>
            <person name="Miyauchi S."/>
            <person name="Kiss E."/>
            <person name="Kuo A."/>
            <person name="Drula E."/>
            <person name="Kohler A."/>
            <person name="Sanchez-Garcia M."/>
            <person name="Morin E."/>
            <person name="Andreopoulos B."/>
            <person name="Barry K.W."/>
            <person name="Bonito G."/>
            <person name="Buee M."/>
            <person name="Carver A."/>
            <person name="Chen C."/>
            <person name="Cichocki N."/>
            <person name="Clum A."/>
            <person name="Culley D."/>
            <person name="Crous P.W."/>
            <person name="Fauchery L."/>
            <person name="Girlanda M."/>
            <person name="Hayes R.D."/>
            <person name="Keri Z."/>
            <person name="LaButti K."/>
            <person name="Lipzen A."/>
            <person name="Lombard V."/>
            <person name="Magnuson J."/>
            <person name="Maillard F."/>
            <person name="Murat C."/>
            <person name="Nolan M."/>
            <person name="Ohm R.A."/>
            <person name="Pangilinan J."/>
            <person name="Pereira M.F."/>
            <person name="Perotto S."/>
            <person name="Peter M."/>
            <person name="Pfister S."/>
            <person name="Riley R."/>
            <person name="Sitrit Y."/>
            <person name="Stielow J.B."/>
            <person name="Szollosi G."/>
            <person name="Zifcakova L."/>
            <person name="Stursova M."/>
            <person name="Spatafora J.W."/>
            <person name="Tedersoo L."/>
            <person name="Vaario L.M."/>
            <person name="Yamada A."/>
            <person name="Yan M."/>
            <person name="Wang P."/>
            <person name="Xu J."/>
            <person name="Bruns T."/>
            <person name="Baldrian P."/>
            <person name="Vilgalys R."/>
            <person name="Dunand C."/>
            <person name="Henrissat B."/>
            <person name="Grigoriev I.V."/>
            <person name="Hibbett D."/>
            <person name="Nagy L.G."/>
            <person name="Martin F.M."/>
        </authorList>
    </citation>
    <scope>NUCLEOTIDE SEQUENCE</scope>
    <source>
        <strain evidence="1">P2</strain>
    </source>
</reference>
<sequence>MVNNEKRSTRSQINIPGDLSRISFGLSPLKQARSAIRNADVIVGTDSSGVGSSTGVTSGKKRSASPPAIDKEESVERQLKKSKTFADENEVHESSSPGWKLQAFPSSSNPSALPPPSVSSSTPPTRSVGSSPRARSVPPSIPTTPGQVPYLDLSKYRSPTKSAHRVRVMSVPPLSPLIRDGGESGEGVRMGKAMDRDLDKTPIPRMMIEKVVKVRRILDHPPPTLVVASTSGLQNDDPFSHELDVLPKTPVQGTRSLLESMSSRTLPGSLDISNQSLLSSSLLPNNDATDSMILDPPAPSPQPQPQPPPEPKREPRLGLTRQSSHLIPPQPKPLSFPLPSRSPTPPSQRVSRSRSVPVEPPIPALPYPLLPSTSSASNGPAPEPESVPPVAPTISDPQPPEKHDSSGITPSTMIHTTTETVTLAPLPLPAPDTAEPNEKGKSTAKERTPGPSKLPAAKSTKASRLRSATTNPGPSGVTRTRATKAAARPTPISREGRVTRSSTAKSRQASVLKEKEASSTNQVTKPKEGDGDTGTGKKDNEGKDGASAGINIVRLTLVLGHEPDIRVSNFQRLRQRRLRQSRGNRWALLCPPSVRRPSRDLPPQPSPSRPYMDSRLLEDPMNLALPPP</sequence>
<reference evidence="1" key="1">
    <citation type="submission" date="2019-10" db="EMBL/GenBank/DDBJ databases">
        <authorList>
            <consortium name="DOE Joint Genome Institute"/>
            <person name="Kuo A."/>
            <person name="Miyauchi S."/>
            <person name="Kiss E."/>
            <person name="Drula E."/>
            <person name="Kohler A."/>
            <person name="Sanchez-Garcia M."/>
            <person name="Andreopoulos B."/>
            <person name="Barry K.W."/>
            <person name="Bonito G."/>
            <person name="Buee M."/>
            <person name="Carver A."/>
            <person name="Chen C."/>
            <person name="Cichocki N."/>
            <person name="Clum A."/>
            <person name="Culley D."/>
            <person name="Crous P.W."/>
            <person name="Fauchery L."/>
            <person name="Girlanda M."/>
            <person name="Hayes R."/>
            <person name="Keri Z."/>
            <person name="Labutti K."/>
            <person name="Lipzen A."/>
            <person name="Lombard V."/>
            <person name="Magnuson J."/>
            <person name="Maillard F."/>
            <person name="Morin E."/>
            <person name="Murat C."/>
            <person name="Nolan M."/>
            <person name="Ohm R."/>
            <person name="Pangilinan J."/>
            <person name="Pereira M."/>
            <person name="Perotto S."/>
            <person name="Peter M."/>
            <person name="Riley R."/>
            <person name="Sitrit Y."/>
            <person name="Stielow B."/>
            <person name="Szollosi G."/>
            <person name="Zifcakova L."/>
            <person name="Stursova M."/>
            <person name="Spatafora J.W."/>
            <person name="Tedersoo L."/>
            <person name="Vaario L.-M."/>
            <person name="Yamada A."/>
            <person name="Yan M."/>
            <person name="Wang P."/>
            <person name="Xu J."/>
            <person name="Bruns T."/>
            <person name="Baldrian P."/>
            <person name="Vilgalys R."/>
            <person name="Henrissat B."/>
            <person name="Grigoriev I.V."/>
            <person name="Hibbett D."/>
            <person name="Nagy L.G."/>
            <person name="Martin F.M."/>
        </authorList>
    </citation>
    <scope>NUCLEOTIDE SEQUENCE</scope>
    <source>
        <strain evidence="1">P2</strain>
    </source>
</reference>